<dbReference type="InterPro" id="IPR023654">
    <property type="entry name" value="Ribosomal_eL32_arc"/>
</dbReference>
<dbReference type="SUPFAM" id="SSF52042">
    <property type="entry name" value="Ribosomal protein L32e"/>
    <property type="match status" value="1"/>
</dbReference>
<keyword evidence="2 5" id="KW-0689">Ribosomal protein</keyword>
<keyword evidence="7" id="KW-1185">Reference proteome</keyword>
<dbReference type="HAMAP" id="MF_00810">
    <property type="entry name" value="Ribosomal_eL32"/>
    <property type="match status" value="1"/>
</dbReference>
<evidence type="ECO:0000256" key="4">
    <source>
        <dbReference type="ARBA" id="ARBA00035229"/>
    </source>
</evidence>
<dbReference type="SMART" id="SM01393">
    <property type="entry name" value="Ribosomal_L32e"/>
    <property type="match status" value="1"/>
</dbReference>
<dbReference type="PANTHER" id="PTHR23413:SF1">
    <property type="entry name" value="RIBOSOMAL PROTEIN L32"/>
    <property type="match status" value="1"/>
</dbReference>
<dbReference type="OrthoDB" id="372100at2157"/>
<reference evidence="6 7" key="1">
    <citation type="journal article" date="2013" name="Genome Announc.">
        <title>Complete Genome Sequence of the Thermophilic and Facultatively Chemolithoautotrophic Sulfate Reducer Archaeoglobus sulfaticallidus Strain PM70-1T.</title>
        <authorList>
            <person name="Stokke R."/>
            <person name="Hocking W.P."/>
            <person name="Steinsbu B.O."/>
            <person name="Steen I.H."/>
        </authorList>
    </citation>
    <scope>NUCLEOTIDE SEQUENCE [LARGE SCALE GENOMIC DNA]</scope>
    <source>
        <strain evidence="6">PM70-1</strain>
    </source>
</reference>
<protein>
    <recommendedName>
        <fullName evidence="4 5">Large ribosomal subunit protein eL32</fullName>
    </recommendedName>
</protein>
<dbReference type="GeneID" id="15391757"/>
<dbReference type="eggNOG" id="arCOG00781">
    <property type="taxonomic scope" value="Archaea"/>
</dbReference>
<dbReference type="Pfam" id="PF01655">
    <property type="entry name" value="Ribosomal_L32e"/>
    <property type="match status" value="1"/>
</dbReference>
<dbReference type="EMBL" id="CP005290">
    <property type="protein sequence ID" value="AGK60147.1"/>
    <property type="molecule type" value="Genomic_DNA"/>
</dbReference>
<dbReference type="AlphaFoldDB" id="N0BD29"/>
<gene>
    <name evidence="5" type="primary">rpl32e</name>
    <name evidence="6" type="ORF">Asulf_00111</name>
</gene>
<dbReference type="PANTHER" id="PTHR23413">
    <property type="entry name" value="60S RIBOSOMAL PROTEIN L32 AND DNA-DIRECTED RNA POLYMERASE II, SUBUNIT N"/>
    <property type="match status" value="1"/>
</dbReference>
<evidence type="ECO:0000313" key="6">
    <source>
        <dbReference type="EMBL" id="AGK60147.1"/>
    </source>
</evidence>
<evidence type="ECO:0000256" key="5">
    <source>
        <dbReference type="HAMAP-Rule" id="MF_00810"/>
    </source>
</evidence>
<dbReference type="CDD" id="cd00513">
    <property type="entry name" value="Ribosomal_L32_L32e"/>
    <property type="match status" value="1"/>
</dbReference>
<comment type="similarity">
    <text evidence="1 5">Belongs to the eukaryotic ribosomal protein eL32 family.</text>
</comment>
<keyword evidence="3 5" id="KW-0687">Ribonucleoprotein</keyword>
<evidence type="ECO:0000313" key="7">
    <source>
        <dbReference type="Proteomes" id="UP000013307"/>
    </source>
</evidence>
<sequence>MVDKPNLSPEIRRLLKVRRRQKARKPEFRRYESHKKLRLRRKSWRRPRGMDNKMRLRIAGKKPVMVGFASPAEVRGYHPSGYIEVLVHNPKELENVDAETQAIRIASCVGLKKRLMIEDKAKELGIKILNPSQR</sequence>
<dbReference type="RefSeq" id="WP_015589746.1">
    <property type="nucleotide sequence ID" value="NC_021169.1"/>
</dbReference>
<dbReference type="InterPro" id="IPR001515">
    <property type="entry name" value="Ribosomal_eL32"/>
</dbReference>
<dbReference type="STRING" id="387631.Asulf_00111"/>
<evidence type="ECO:0000256" key="3">
    <source>
        <dbReference type="ARBA" id="ARBA00023274"/>
    </source>
</evidence>
<dbReference type="KEGG" id="ast:Asulf_00111"/>
<dbReference type="GO" id="GO:0003735">
    <property type="term" value="F:structural constituent of ribosome"/>
    <property type="evidence" value="ECO:0007669"/>
    <property type="project" value="InterPro"/>
</dbReference>
<dbReference type="HOGENOM" id="CLU_071479_3_0_2"/>
<dbReference type="NCBIfam" id="NF006332">
    <property type="entry name" value="PRK08562.1"/>
    <property type="match status" value="1"/>
</dbReference>
<proteinExistence type="inferred from homology"/>
<dbReference type="Proteomes" id="UP000013307">
    <property type="component" value="Chromosome"/>
</dbReference>
<name>N0BD29_9EURY</name>
<dbReference type="GO" id="GO:0006412">
    <property type="term" value="P:translation"/>
    <property type="evidence" value="ECO:0007669"/>
    <property type="project" value="UniProtKB-UniRule"/>
</dbReference>
<dbReference type="GO" id="GO:0022625">
    <property type="term" value="C:cytosolic large ribosomal subunit"/>
    <property type="evidence" value="ECO:0007669"/>
    <property type="project" value="TreeGrafter"/>
</dbReference>
<organism evidence="6 7">
    <name type="scientific">Archaeoglobus sulfaticallidus PM70-1</name>
    <dbReference type="NCBI Taxonomy" id="387631"/>
    <lineage>
        <taxon>Archaea</taxon>
        <taxon>Methanobacteriati</taxon>
        <taxon>Methanobacteriota</taxon>
        <taxon>Archaeoglobi</taxon>
        <taxon>Archaeoglobales</taxon>
        <taxon>Archaeoglobaceae</taxon>
        <taxon>Archaeoglobus</taxon>
    </lineage>
</organism>
<evidence type="ECO:0000256" key="2">
    <source>
        <dbReference type="ARBA" id="ARBA00022980"/>
    </source>
</evidence>
<accession>N0BD29</accession>
<dbReference type="InterPro" id="IPR036351">
    <property type="entry name" value="Ribosomal_eL32_sf"/>
</dbReference>
<dbReference type="PROSITE" id="PS00580">
    <property type="entry name" value="RIBOSOMAL_L32E"/>
    <property type="match status" value="1"/>
</dbReference>
<dbReference type="InterPro" id="IPR018263">
    <property type="entry name" value="Ribosomal_eL32_CS"/>
</dbReference>
<evidence type="ECO:0000256" key="1">
    <source>
        <dbReference type="ARBA" id="ARBA00008431"/>
    </source>
</evidence>